<feature type="transmembrane region" description="Helical" evidence="1">
    <location>
        <begin position="53"/>
        <end position="75"/>
    </location>
</feature>
<sequence>MFVFEEAGPWLLAVAAVWSLVRLWAGDVGPRSLLPVGLWTGLLLVAGEQLDRGWMSVLAWVVIGLALLACVVNALHSAMPAVVPVPGDEFAARLVAAARANQEQGFRFGVGHDGTLMVWGLEHAGIERSRFQVGSGCPVCFLEAVVLELTGGSADGFLTAYRRELARDHNSVVVMRGGEADGGWLMGMLPVRGLKRPFRTSCGKHPA</sequence>
<keyword evidence="1" id="KW-0812">Transmembrane</keyword>
<comment type="caution">
    <text evidence="2">The sequence shown here is derived from an EMBL/GenBank/DDBJ whole genome shotgun (WGS) entry which is preliminary data.</text>
</comment>
<keyword evidence="1" id="KW-0472">Membrane</keyword>
<organism evidence="2 3">
    <name type="scientific">Kitasatospora gansuensis</name>
    <dbReference type="NCBI Taxonomy" id="258050"/>
    <lineage>
        <taxon>Bacteria</taxon>
        <taxon>Bacillati</taxon>
        <taxon>Actinomycetota</taxon>
        <taxon>Actinomycetes</taxon>
        <taxon>Kitasatosporales</taxon>
        <taxon>Streptomycetaceae</taxon>
        <taxon>Kitasatospora</taxon>
    </lineage>
</organism>
<keyword evidence="1" id="KW-1133">Transmembrane helix</keyword>
<protein>
    <submittedName>
        <fullName evidence="2">Uncharacterized protein</fullName>
    </submittedName>
</protein>
<dbReference type="EMBL" id="JACHJR010000001">
    <property type="protein sequence ID" value="MBB4951050.1"/>
    <property type="molecule type" value="Genomic_DNA"/>
</dbReference>
<dbReference type="Proteomes" id="UP000573327">
    <property type="component" value="Unassembled WGS sequence"/>
</dbReference>
<evidence type="ECO:0000313" key="2">
    <source>
        <dbReference type="EMBL" id="MBB4951050.1"/>
    </source>
</evidence>
<proteinExistence type="predicted"/>
<dbReference type="RefSeq" id="WP_184922743.1">
    <property type="nucleotide sequence ID" value="NZ_JACHJR010000001.1"/>
</dbReference>
<evidence type="ECO:0000256" key="1">
    <source>
        <dbReference type="SAM" id="Phobius"/>
    </source>
</evidence>
<reference evidence="2 3" key="1">
    <citation type="submission" date="2020-08" db="EMBL/GenBank/DDBJ databases">
        <title>Sequencing the genomes of 1000 actinobacteria strains.</title>
        <authorList>
            <person name="Klenk H.-P."/>
        </authorList>
    </citation>
    <scope>NUCLEOTIDE SEQUENCE [LARGE SCALE GENOMIC DNA]</scope>
    <source>
        <strain evidence="2 3">DSM 44786</strain>
    </source>
</reference>
<gene>
    <name evidence="2" type="ORF">F4556_006585</name>
</gene>
<name>A0A7W7SIG1_9ACTN</name>
<keyword evidence="3" id="KW-1185">Reference proteome</keyword>
<accession>A0A7W7SIG1</accession>
<evidence type="ECO:0000313" key="3">
    <source>
        <dbReference type="Proteomes" id="UP000573327"/>
    </source>
</evidence>
<dbReference type="AlphaFoldDB" id="A0A7W7SIG1"/>